<accession>A0A918HIQ0</accession>
<gene>
    <name evidence="1" type="ORF">GCM10010226_50530</name>
</gene>
<name>A0A918HIQ0_9ACTN</name>
<evidence type="ECO:0008006" key="3">
    <source>
        <dbReference type="Google" id="ProtNLM"/>
    </source>
</evidence>
<dbReference type="EMBL" id="BMSA01000016">
    <property type="protein sequence ID" value="GGT66737.1"/>
    <property type="molecule type" value="Genomic_DNA"/>
</dbReference>
<sequence length="776" mass="83813">MDLDALRTADFGLLDDAVEDWSTMVGDLETLTDAAEKGLRGAANAANWAGYNATVSKEFIGKTSGEFGDAHSQASSIHKILRDTRDELKKFKGQLTDAIERGRQQNLTVIGYEGGFTVTTNVPPEGRATQDQENKSKITALRDELQKILDQATESDSSAGTVLTAIADRSRLGFSDVDYADRDEAADALKKADELAEIVKKNPEDLTTAEFDRLNAGLKKYGNDPLFAERFATDLGPQKTLEFWTGVTSPYTNSDVFRSRLDQLDDMQRNLGLTLAAASQSDSAAMTEWKNNVIDLGEKRIGSSSGPMGFQVMSNLMRVGDYDDAFLNRYGTELMATERKLTGNGAHPNLAWSFGGAAGATQYLNRIGEDSGADPLTGFLRGLSNSPDAATQFFNQEYVSKDNPDNPFERDSDDANTYKGKVTLSNFQYLFEERDWPQEMDSHGDDLYTGQNNLALALEAATTGHPAGELPTVDTPAHNREQAKLFESLVSSISDDPGRLTDHGYMSDSIGQITSEYLPDMNRAMTDVPRVDSHGIETDKWRDVEKLYPVAGSEAELQHNDVTKLLFAVGQNEEGYAAVEVSQKAYMGKLMDYHLDPSLPEAERVSDDHKLVIEQIASRSGEVSGTLNLGAREAIGSEASDKDKEYEHSVAQRKNWISGGVGTAVGVGTSFIATPWVGALAGGAAGTATSVIMESVFQDAEGHALENAQKTGGQFWADGQGRNQAIAEDGARAAAEKYKSMDVGDAGMTAREAAKQGYLNAQAIVNGGAPGSNTAF</sequence>
<dbReference type="Proteomes" id="UP000646776">
    <property type="component" value="Unassembled WGS sequence"/>
</dbReference>
<reference evidence="1" key="1">
    <citation type="journal article" date="2014" name="Int. J. Syst. Evol. Microbiol.">
        <title>Complete genome sequence of Corynebacterium casei LMG S-19264T (=DSM 44701T), isolated from a smear-ripened cheese.</title>
        <authorList>
            <consortium name="US DOE Joint Genome Institute (JGI-PGF)"/>
            <person name="Walter F."/>
            <person name="Albersmeier A."/>
            <person name="Kalinowski J."/>
            <person name="Ruckert C."/>
        </authorList>
    </citation>
    <scope>NUCLEOTIDE SEQUENCE</scope>
    <source>
        <strain evidence="1">JCM 4125</strain>
    </source>
</reference>
<reference evidence="1" key="2">
    <citation type="submission" date="2020-09" db="EMBL/GenBank/DDBJ databases">
        <authorList>
            <person name="Sun Q."/>
            <person name="Ohkuma M."/>
        </authorList>
    </citation>
    <scope>NUCLEOTIDE SEQUENCE</scope>
    <source>
        <strain evidence="1">JCM 4125</strain>
    </source>
</reference>
<evidence type="ECO:0000313" key="1">
    <source>
        <dbReference type="EMBL" id="GGT66737.1"/>
    </source>
</evidence>
<proteinExistence type="predicted"/>
<keyword evidence="2" id="KW-1185">Reference proteome</keyword>
<organism evidence="1 2">
    <name type="scientific">Streptomyces phaeofaciens</name>
    <dbReference type="NCBI Taxonomy" id="68254"/>
    <lineage>
        <taxon>Bacteria</taxon>
        <taxon>Bacillati</taxon>
        <taxon>Actinomycetota</taxon>
        <taxon>Actinomycetes</taxon>
        <taxon>Kitasatosporales</taxon>
        <taxon>Streptomycetaceae</taxon>
        <taxon>Streptomyces</taxon>
    </lineage>
</organism>
<dbReference type="RefSeq" id="WP_189713672.1">
    <property type="nucleotide sequence ID" value="NZ_BMSA01000016.1"/>
</dbReference>
<dbReference type="AlphaFoldDB" id="A0A918HIQ0"/>
<protein>
    <recommendedName>
        <fullName evidence="3">AG2 protein</fullName>
    </recommendedName>
</protein>
<evidence type="ECO:0000313" key="2">
    <source>
        <dbReference type="Proteomes" id="UP000646776"/>
    </source>
</evidence>
<comment type="caution">
    <text evidence="1">The sequence shown here is derived from an EMBL/GenBank/DDBJ whole genome shotgun (WGS) entry which is preliminary data.</text>
</comment>